<feature type="domain" description="Bacterial transcriptional activator" evidence="6">
    <location>
        <begin position="99"/>
        <end position="237"/>
    </location>
</feature>
<proteinExistence type="inferred from homology"/>
<name>A0ABP4VDP4_9ACTN</name>
<accession>A0ABP4VDP4</accession>
<dbReference type="SUPFAM" id="SSF46894">
    <property type="entry name" value="C-terminal effector domain of the bipartite response regulators"/>
    <property type="match status" value="1"/>
</dbReference>
<dbReference type="Pfam" id="PF03704">
    <property type="entry name" value="BTAD"/>
    <property type="match status" value="1"/>
</dbReference>
<reference evidence="8" key="1">
    <citation type="journal article" date="2019" name="Int. J. Syst. Evol. Microbiol.">
        <title>The Global Catalogue of Microorganisms (GCM) 10K type strain sequencing project: providing services to taxonomists for standard genome sequencing and annotation.</title>
        <authorList>
            <consortium name="The Broad Institute Genomics Platform"/>
            <consortium name="The Broad Institute Genome Sequencing Center for Infectious Disease"/>
            <person name="Wu L."/>
            <person name="Ma J."/>
        </authorList>
    </citation>
    <scope>NUCLEOTIDE SEQUENCE [LARGE SCALE GENOMIC DNA]</scope>
    <source>
        <strain evidence="8">JCM 14718</strain>
    </source>
</reference>
<dbReference type="SMART" id="SM01043">
    <property type="entry name" value="BTAD"/>
    <property type="match status" value="1"/>
</dbReference>
<sequence>MATDGITFSLLGPLEVRHRGELVVVPARMQRALLACLLDQAGSSVSLTTIAAQLWAGAAPKTAPATIRNYVRRARALLPEPVLRQVSDGYQLAISPEQLDTHRFAAMIARARAARSADLFAAALRLRRGSPLSDLGEVPIREVVATNWDEVYLGAVEDFLDARIERGEHASVIADLTVHVRRYPGRERLCGQLMTALYAAGRAAEALDLYRTVRRRLVDELGIEPGPSLQRLELAILRGDPTLLPRDRAHRPTCWPTSTAARGRPVPFANSRFR</sequence>
<evidence type="ECO:0000256" key="2">
    <source>
        <dbReference type="ARBA" id="ARBA00023015"/>
    </source>
</evidence>
<dbReference type="PANTHER" id="PTHR35807:SF1">
    <property type="entry name" value="TRANSCRIPTIONAL REGULATOR REDD"/>
    <property type="match status" value="1"/>
</dbReference>
<evidence type="ECO:0008006" key="9">
    <source>
        <dbReference type="Google" id="ProtNLM"/>
    </source>
</evidence>
<dbReference type="InterPro" id="IPR016032">
    <property type="entry name" value="Sig_transdc_resp-reg_C-effctor"/>
</dbReference>
<dbReference type="InterPro" id="IPR001867">
    <property type="entry name" value="OmpR/PhoB-type_DNA-bd"/>
</dbReference>
<dbReference type="InterPro" id="IPR011990">
    <property type="entry name" value="TPR-like_helical_dom_sf"/>
</dbReference>
<dbReference type="SUPFAM" id="SSF48452">
    <property type="entry name" value="TPR-like"/>
    <property type="match status" value="1"/>
</dbReference>
<dbReference type="InterPro" id="IPR036388">
    <property type="entry name" value="WH-like_DNA-bd_sf"/>
</dbReference>
<evidence type="ECO:0000256" key="1">
    <source>
        <dbReference type="ARBA" id="ARBA00005820"/>
    </source>
</evidence>
<dbReference type="Gene3D" id="1.10.10.10">
    <property type="entry name" value="Winged helix-like DNA-binding domain superfamily/Winged helix DNA-binding domain"/>
    <property type="match status" value="1"/>
</dbReference>
<evidence type="ECO:0000313" key="8">
    <source>
        <dbReference type="Proteomes" id="UP001500618"/>
    </source>
</evidence>
<dbReference type="SMART" id="SM00862">
    <property type="entry name" value="Trans_reg_C"/>
    <property type="match status" value="1"/>
</dbReference>
<dbReference type="CDD" id="cd15831">
    <property type="entry name" value="BTAD"/>
    <property type="match status" value="1"/>
</dbReference>
<keyword evidence="4" id="KW-0804">Transcription</keyword>
<evidence type="ECO:0000259" key="6">
    <source>
        <dbReference type="SMART" id="SM01043"/>
    </source>
</evidence>
<dbReference type="EMBL" id="BAAANY010000056">
    <property type="protein sequence ID" value="GAA1723265.1"/>
    <property type="molecule type" value="Genomic_DNA"/>
</dbReference>
<evidence type="ECO:0000256" key="3">
    <source>
        <dbReference type="ARBA" id="ARBA00023125"/>
    </source>
</evidence>
<comment type="similarity">
    <text evidence="1">Belongs to the AfsR/DnrI/RedD regulatory family.</text>
</comment>
<keyword evidence="3" id="KW-0238">DNA-binding</keyword>
<organism evidence="7 8">
    <name type="scientific">Fodinicola feengrottensis</name>
    <dbReference type="NCBI Taxonomy" id="435914"/>
    <lineage>
        <taxon>Bacteria</taxon>
        <taxon>Bacillati</taxon>
        <taxon>Actinomycetota</taxon>
        <taxon>Actinomycetes</taxon>
        <taxon>Mycobacteriales</taxon>
        <taxon>Fodinicola</taxon>
    </lineage>
</organism>
<gene>
    <name evidence="7" type="ORF">GCM10009765_84040</name>
</gene>
<dbReference type="RefSeq" id="WP_344315551.1">
    <property type="nucleotide sequence ID" value="NZ_BAAANY010000056.1"/>
</dbReference>
<dbReference type="InterPro" id="IPR051677">
    <property type="entry name" value="AfsR-DnrI-RedD_regulator"/>
</dbReference>
<keyword evidence="8" id="KW-1185">Reference proteome</keyword>
<dbReference type="PANTHER" id="PTHR35807">
    <property type="entry name" value="TRANSCRIPTIONAL REGULATOR REDD-RELATED"/>
    <property type="match status" value="1"/>
</dbReference>
<comment type="caution">
    <text evidence="7">The sequence shown here is derived from an EMBL/GenBank/DDBJ whole genome shotgun (WGS) entry which is preliminary data.</text>
</comment>
<evidence type="ECO:0000256" key="4">
    <source>
        <dbReference type="ARBA" id="ARBA00023163"/>
    </source>
</evidence>
<feature type="domain" description="OmpR/PhoB-type" evidence="5">
    <location>
        <begin position="20"/>
        <end position="92"/>
    </location>
</feature>
<evidence type="ECO:0000259" key="5">
    <source>
        <dbReference type="SMART" id="SM00862"/>
    </source>
</evidence>
<dbReference type="Gene3D" id="1.25.40.10">
    <property type="entry name" value="Tetratricopeptide repeat domain"/>
    <property type="match status" value="1"/>
</dbReference>
<keyword evidence="2" id="KW-0805">Transcription regulation</keyword>
<evidence type="ECO:0000313" key="7">
    <source>
        <dbReference type="EMBL" id="GAA1723265.1"/>
    </source>
</evidence>
<dbReference type="InterPro" id="IPR005158">
    <property type="entry name" value="BTAD"/>
</dbReference>
<dbReference type="Proteomes" id="UP001500618">
    <property type="component" value="Unassembled WGS sequence"/>
</dbReference>
<protein>
    <recommendedName>
        <fullName evidence="9">OmpR/PhoB-type domain-containing protein</fullName>
    </recommendedName>
</protein>